<dbReference type="AlphaFoldDB" id="J9GFY0"/>
<protein>
    <submittedName>
        <fullName evidence="1">Uncharacterized protein</fullName>
    </submittedName>
</protein>
<feature type="non-terminal residue" evidence="1">
    <location>
        <position position="1"/>
    </location>
</feature>
<organism evidence="1">
    <name type="scientific">gut metagenome</name>
    <dbReference type="NCBI Taxonomy" id="749906"/>
    <lineage>
        <taxon>unclassified sequences</taxon>
        <taxon>metagenomes</taxon>
        <taxon>organismal metagenomes</taxon>
    </lineage>
</organism>
<dbReference type="EMBL" id="AMCI01004358">
    <property type="protein sequence ID" value="EJW98244.1"/>
    <property type="molecule type" value="Genomic_DNA"/>
</dbReference>
<gene>
    <name evidence="1" type="ORF">EVA_13649</name>
</gene>
<sequence>DGPVLSLGGIGQCPSSEEIWQALGIVTGKEQ</sequence>
<accession>J9GFY0</accession>
<evidence type="ECO:0000313" key="1">
    <source>
        <dbReference type="EMBL" id="EJW98244.1"/>
    </source>
</evidence>
<comment type="caution">
    <text evidence="1">The sequence shown here is derived from an EMBL/GenBank/DDBJ whole genome shotgun (WGS) entry which is preliminary data.</text>
</comment>
<proteinExistence type="predicted"/>
<reference evidence="1" key="1">
    <citation type="journal article" date="2012" name="PLoS ONE">
        <title>Gene sets for utilization of primary and secondary nutrition supplies in the distal gut of endangered iberian lynx.</title>
        <authorList>
            <person name="Alcaide M."/>
            <person name="Messina E."/>
            <person name="Richter M."/>
            <person name="Bargiela R."/>
            <person name="Peplies J."/>
            <person name="Huws S.A."/>
            <person name="Newbold C.J."/>
            <person name="Golyshin P.N."/>
            <person name="Simon M.A."/>
            <person name="Lopez G."/>
            <person name="Yakimov M.M."/>
            <person name="Ferrer M."/>
        </authorList>
    </citation>
    <scope>NUCLEOTIDE SEQUENCE</scope>
</reference>
<name>J9GFY0_9ZZZZ</name>